<dbReference type="PANTHER" id="PTHR23501:SF149">
    <property type="entry name" value="MULTIDRUG TRANSPORTER, PUTATIVE (AFU_ORTHOLOGUE AFUA_5G10430)-RELATED"/>
    <property type="match status" value="1"/>
</dbReference>
<dbReference type="InterPro" id="IPR011701">
    <property type="entry name" value="MFS"/>
</dbReference>
<keyword evidence="4 5" id="KW-0472">Membrane</keyword>
<dbReference type="HOGENOM" id="CLU_000960_22_0_1"/>
<keyword evidence="8" id="KW-1185">Reference proteome</keyword>
<evidence type="ECO:0000256" key="3">
    <source>
        <dbReference type="ARBA" id="ARBA00022989"/>
    </source>
</evidence>
<feature type="transmembrane region" description="Helical" evidence="5">
    <location>
        <begin position="216"/>
        <end position="234"/>
    </location>
</feature>
<dbReference type="InParanoid" id="C8VNC8"/>
<comment type="subcellular location">
    <subcellularLocation>
        <location evidence="1">Membrane</location>
        <topology evidence="1">Multi-pass membrane protein</topology>
    </subcellularLocation>
</comment>
<dbReference type="OMA" id="GMCIAIP"/>
<feature type="transmembrane region" description="Helical" evidence="5">
    <location>
        <begin position="58"/>
        <end position="82"/>
    </location>
</feature>
<name>C8VNC8_EMENI</name>
<feature type="transmembrane region" description="Helical" evidence="5">
    <location>
        <begin position="416"/>
        <end position="438"/>
    </location>
</feature>
<dbReference type="InterPro" id="IPR020846">
    <property type="entry name" value="MFS_dom"/>
</dbReference>
<evidence type="ECO:0000256" key="1">
    <source>
        <dbReference type="ARBA" id="ARBA00004141"/>
    </source>
</evidence>
<evidence type="ECO:0000256" key="4">
    <source>
        <dbReference type="ARBA" id="ARBA00023136"/>
    </source>
</evidence>
<proteinExistence type="predicted"/>
<evidence type="ECO:0000256" key="5">
    <source>
        <dbReference type="SAM" id="Phobius"/>
    </source>
</evidence>
<protein>
    <submittedName>
        <fullName evidence="7">MFS multidrug transporter, putative (AFU_orthologue AFUA_5G10430)</fullName>
    </submittedName>
</protein>
<evidence type="ECO:0000259" key="6">
    <source>
        <dbReference type="PROSITE" id="PS50850"/>
    </source>
</evidence>
<feature type="domain" description="Major facilitator superfamily (MFS) profile" evidence="6">
    <location>
        <begin position="60"/>
        <end position="557"/>
    </location>
</feature>
<evidence type="ECO:0000256" key="2">
    <source>
        <dbReference type="ARBA" id="ARBA00022692"/>
    </source>
</evidence>
<feature type="transmembrane region" description="Helical" evidence="5">
    <location>
        <begin position="322"/>
        <end position="348"/>
    </location>
</feature>
<dbReference type="GeneID" id="74896319"/>
<dbReference type="VEuPathDB" id="FungiDB:AN10286"/>
<dbReference type="PANTHER" id="PTHR23501">
    <property type="entry name" value="MAJOR FACILITATOR SUPERFAMILY"/>
    <property type="match status" value="1"/>
</dbReference>
<sequence length="557" mass="60505">MRAESIDLGHADDGLRTQLHESISAEDLGESVYLERPPFSDSSADSESVVWRPRLREWLVLICVSFVAMLDAFDATMLVPIIPVLSAVFEQPLRTVLWVDTSYLAARAASQPIFAMLSEVFGQGPILIVAVVIAIAGTGVCSGSLSVTCLVVGRLVQGTGNGGAIAVSSLLVTDLIPYPQRVRFSDYKCRAWVLGAILGPVSGGVLARYGNWNWTFYFSYIFCGLSLFVAPFAIDLKECKSISRRAAREMDWVGAMLTVLGIGSLLVACSWVGQPQNGGEDWRILATSCIGGLAMVVLVLYESVWVSRPMFNLGIFSSISKIMLYVGSTFHGLLVFWHLQGLSVYLFLVKEFSTPFMGVSIMTITAPALPILFLTAKLGIGRYPFRPRWIIRAGWTLSLLASGCFILLTAETPMPGWVFIFLTTGISHALLISGYNLCSQTESPIRKRDEEDGRHTARRGRAASPAFAILMYSILRAWGMCIAVPVGGSIVLTQMVQELDASGSAAEPSGSLTRKGGIVLTLDKRQELGQLFLSSFGFLWRFFMGASALGGLSSLLI</sequence>
<dbReference type="RefSeq" id="XP_050468862.1">
    <property type="nucleotide sequence ID" value="XM_050613018.1"/>
</dbReference>
<dbReference type="GO" id="GO:0055085">
    <property type="term" value="P:transmembrane transport"/>
    <property type="evidence" value="ECO:0000318"/>
    <property type="project" value="GO_Central"/>
</dbReference>
<dbReference type="STRING" id="227321.C8VNC8"/>
<organism evidence="7 8">
    <name type="scientific">Emericella nidulans (strain FGSC A4 / ATCC 38163 / CBS 112.46 / NRRL 194 / M139)</name>
    <name type="common">Aspergillus nidulans</name>
    <dbReference type="NCBI Taxonomy" id="227321"/>
    <lineage>
        <taxon>Eukaryota</taxon>
        <taxon>Fungi</taxon>
        <taxon>Dikarya</taxon>
        <taxon>Ascomycota</taxon>
        <taxon>Pezizomycotina</taxon>
        <taxon>Eurotiomycetes</taxon>
        <taxon>Eurotiomycetidae</taxon>
        <taxon>Eurotiales</taxon>
        <taxon>Aspergillaceae</taxon>
        <taxon>Aspergillus</taxon>
        <taxon>Aspergillus subgen. Nidulantes</taxon>
    </lineage>
</organism>
<keyword evidence="3 5" id="KW-1133">Transmembrane helix</keyword>
<feature type="transmembrane region" description="Helical" evidence="5">
    <location>
        <begin position="354"/>
        <end position="377"/>
    </location>
</feature>
<dbReference type="AlphaFoldDB" id="C8VNC8"/>
<reference evidence="8" key="2">
    <citation type="journal article" date="2009" name="Fungal Genet. Biol.">
        <title>The 2008 update of the Aspergillus nidulans genome annotation: a community effort.</title>
        <authorList>
            <person name="Wortman J.R."/>
            <person name="Gilsenan J.M."/>
            <person name="Joardar V."/>
            <person name="Deegan J."/>
            <person name="Clutterbuck J."/>
            <person name="Andersen M.R."/>
            <person name="Archer D."/>
            <person name="Bencina M."/>
            <person name="Braus G."/>
            <person name="Coutinho P."/>
            <person name="von Dohren H."/>
            <person name="Doonan J."/>
            <person name="Driessen A.J."/>
            <person name="Durek P."/>
            <person name="Espeso E."/>
            <person name="Fekete E."/>
            <person name="Flipphi M."/>
            <person name="Estrada C.G."/>
            <person name="Geysens S."/>
            <person name="Goldman G."/>
            <person name="de Groot P.W."/>
            <person name="Hansen K."/>
            <person name="Harris S.D."/>
            <person name="Heinekamp T."/>
            <person name="Helmstaedt K."/>
            <person name="Henrissat B."/>
            <person name="Hofmann G."/>
            <person name="Homan T."/>
            <person name="Horio T."/>
            <person name="Horiuchi H."/>
            <person name="James S."/>
            <person name="Jones M."/>
            <person name="Karaffa L."/>
            <person name="Karanyi Z."/>
            <person name="Kato M."/>
            <person name="Keller N."/>
            <person name="Kelly D.E."/>
            <person name="Kiel J.A."/>
            <person name="Kim J.M."/>
            <person name="van der Klei I.J."/>
            <person name="Klis F.M."/>
            <person name="Kovalchuk A."/>
            <person name="Krasevec N."/>
            <person name="Kubicek C.P."/>
            <person name="Liu B."/>
            <person name="Maccabe A."/>
            <person name="Meyer V."/>
            <person name="Mirabito P."/>
            <person name="Miskei M."/>
            <person name="Mos M."/>
            <person name="Mullins J."/>
            <person name="Nelson D.R."/>
            <person name="Nielsen J."/>
            <person name="Oakley B.R."/>
            <person name="Osmani S.A."/>
            <person name="Pakula T."/>
            <person name="Paszewski A."/>
            <person name="Paulsen I."/>
            <person name="Pilsyk S."/>
            <person name="Pocsi I."/>
            <person name="Punt P.J."/>
            <person name="Ram A.F."/>
            <person name="Ren Q."/>
            <person name="Robellet X."/>
            <person name="Robson G."/>
            <person name="Seiboth B."/>
            <person name="van Solingen P."/>
            <person name="Specht T."/>
            <person name="Sun J."/>
            <person name="Taheri-Talesh N."/>
            <person name="Takeshita N."/>
            <person name="Ussery D."/>
            <person name="vanKuyk P.A."/>
            <person name="Visser H."/>
            <person name="van de Vondervoort P.J."/>
            <person name="de Vries R.P."/>
            <person name="Walton J."/>
            <person name="Xiang X."/>
            <person name="Xiong Y."/>
            <person name="Zeng A.P."/>
            <person name="Brandt B.W."/>
            <person name="Cornell M.J."/>
            <person name="van den Hondel C.A."/>
            <person name="Visser J."/>
            <person name="Oliver S.G."/>
            <person name="Turner G."/>
        </authorList>
    </citation>
    <scope>GENOME REANNOTATION</scope>
    <source>
        <strain evidence="8">FGSC A4 / ATCC 38163 / CBS 112.46 / NRRL 194 / M139</strain>
    </source>
</reference>
<dbReference type="KEGG" id="ani:ANIA_10286"/>
<accession>C8VNC8</accession>
<reference evidence="8" key="1">
    <citation type="journal article" date="2005" name="Nature">
        <title>Sequencing of Aspergillus nidulans and comparative analysis with A. fumigatus and A. oryzae.</title>
        <authorList>
            <person name="Galagan J.E."/>
            <person name="Calvo S.E."/>
            <person name="Cuomo C."/>
            <person name="Ma L.J."/>
            <person name="Wortman J.R."/>
            <person name="Batzoglou S."/>
            <person name="Lee S.I."/>
            <person name="Basturkmen M."/>
            <person name="Spevak C.C."/>
            <person name="Clutterbuck J."/>
            <person name="Kapitonov V."/>
            <person name="Jurka J."/>
            <person name="Scazzocchio C."/>
            <person name="Farman M."/>
            <person name="Butler J."/>
            <person name="Purcell S."/>
            <person name="Harris S."/>
            <person name="Braus G.H."/>
            <person name="Draht O."/>
            <person name="Busch S."/>
            <person name="D'Enfert C."/>
            <person name="Bouchier C."/>
            <person name="Goldman G.H."/>
            <person name="Bell-Pedersen D."/>
            <person name="Griffiths-Jones S."/>
            <person name="Doonan J.H."/>
            <person name="Yu J."/>
            <person name="Vienken K."/>
            <person name="Pain A."/>
            <person name="Freitag M."/>
            <person name="Selker E.U."/>
            <person name="Archer D.B."/>
            <person name="Penalva M.A."/>
            <person name="Oakley B.R."/>
            <person name="Momany M."/>
            <person name="Tanaka T."/>
            <person name="Kumagai T."/>
            <person name="Asai K."/>
            <person name="Machida M."/>
            <person name="Nierman W.C."/>
            <person name="Denning D.W."/>
            <person name="Caddick M."/>
            <person name="Hynes M."/>
            <person name="Paoletti M."/>
            <person name="Fischer R."/>
            <person name="Miller B."/>
            <person name="Dyer P."/>
            <person name="Sachs M.S."/>
            <person name="Osmani S.A."/>
            <person name="Birren B.W."/>
        </authorList>
    </citation>
    <scope>NUCLEOTIDE SEQUENCE [LARGE SCALE GENOMIC DNA]</scope>
    <source>
        <strain evidence="8">FGSC A4 / ATCC 38163 / CBS 112.46 / NRRL 194 / M139</strain>
    </source>
</reference>
<dbReference type="GO" id="GO:0022857">
    <property type="term" value="F:transmembrane transporter activity"/>
    <property type="evidence" value="ECO:0000318"/>
    <property type="project" value="GO_Central"/>
</dbReference>
<feature type="transmembrane region" description="Helical" evidence="5">
    <location>
        <begin position="389"/>
        <end position="410"/>
    </location>
</feature>
<evidence type="ECO:0000313" key="7">
    <source>
        <dbReference type="EMBL" id="CBF86619.1"/>
    </source>
</evidence>
<evidence type="ECO:0000313" key="8">
    <source>
        <dbReference type="Proteomes" id="UP000000560"/>
    </source>
</evidence>
<dbReference type="EMBL" id="BN001307">
    <property type="protein sequence ID" value="CBF86619.1"/>
    <property type="molecule type" value="Genomic_DNA"/>
</dbReference>
<gene>
    <name evidence="7" type="ORF">ANIA_10286</name>
</gene>
<feature type="transmembrane region" description="Helical" evidence="5">
    <location>
        <begin position="191"/>
        <end position="210"/>
    </location>
</feature>
<keyword evidence="2 5" id="KW-0812">Transmembrane</keyword>
<feature type="transmembrane region" description="Helical" evidence="5">
    <location>
        <begin position="538"/>
        <end position="556"/>
    </location>
</feature>
<dbReference type="PROSITE" id="PS50850">
    <property type="entry name" value="MFS"/>
    <property type="match status" value="1"/>
</dbReference>
<dbReference type="Proteomes" id="UP000000560">
    <property type="component" value="Chromosome VII"/>
</dbReference>
<dbReference type="Pfam" id="PF07690">
    <property type="entry name" value="MFS_1"/>
    <property type="match status" value="1"/>
</dbReference>
<dbReference type="SUPFAM" id="SSF103473">
    <property type="entry name" value="MFS general substrate transporter"/>
    <property type="match status" value="1"/>
</dbReference>
<feature type="transmembrane region" description="Helical" evidence="5">
    <location>
        <begin position="255"/>
        <end position="273"/>
    </location>
</feature>
<dbReference type="OrthoDB" id="2351791at2759"/>
<feature type="transmembrane region" description="Helical" evidence="5">
    <location>
        <begin position="467"/>
        <end position="492"/>
    </location>
</feature>
<dbReference type="eggNOG" id="KOG0254">
    <property type="taxonomic scope" value="Eukaryota"/>
</dbReference>
<feature type="transmembrane region" description="Helical" evidence="5">
    <location>
        <begin position="126"/>
        <end position="152"/>
    </location>
</feature>
<dbReference type="Gene3D" id="1.20.1720.10">
    <property type="entry name" value="Multidrug resistance protein D"/>
    <property type="match status" value="1"/>
</dbReference>
<dbReference type="InterPro" id="IPR036259">
    <property type="entry name" value="MFS_trans_sf"/>
</dbReference>
<feature type="transmembrane region" description="Helical" evidence="5">
    <location>
        <begin position="285"/>
        <end position="301"/>
    </location>
</feature>
<dbReference type="GO" id="GO:0005886">
    <property type="term" value="C:plasma membrane"/>
    <property type="evidence" value="ECO:0000318"/>
    <property type="project" value="GO_Central"/>
</dbReference>